<dbReference type="GO" id="GO:0004601">
    <property type="term" value="F:peroxidase activity"/>
    <property type="evidence" value="ECO:0007669"/>
    <property type="project" value="UniProtKB-KW"/>
</dbReference>
<dbReference type="PROSITE" id="PS51405">
    <property type="entry name" value="HEME_HALOPEROXIDASE"/>
    <property type="match status" value="1"/>
</dbReference>
<name>A0A1Y2CG26_9FUNG</name>
<keyword evidence="3" id="KW-0349">Heme</keyword>
<organism evidence="10 11">
    <name type="scientific">Rhizoclosmatium globosum</name>
    <dbReference type="NCBI Taxonomy" id="329046"/>
    <lineage>
        <taxon>Eukaryota</taxon>
        <taxon>Fungi</taxon>
        <taxon>Fungi incertae sedis</taxon>
        <taxon>Chytridiomycota</taxon>
        <taxon>Chytridiomycota incertae sedis</taxon>
        <taxon>Chytridiomycetes</taxon>
        <taxon>Chytridiales</taxon>
        <taxon>Chytriomycetaceae</taxon>
        <taxon>Rhizoclosmatium</taxon>
    </lineage>
</organism>
<dbReference type="GO" id="GO:0046872">
    <property type="term" value="F:metal ion binding"/>
    <property type="evidence" value="ECO:0007669"/>
    <property type="project" value="UniProtKB-KW"/>
</dbReference>
<evidence type="ECO:0000256" key="7">
    <source>
        <dbReference type="ARBA" id="ARBA00025795"/>
    </source>
</evidence>
<dbReference type="SUPFAM" id="SSF47571">
    <property type="entry name" value="Cloroperoxidase"/>
    <property type="match status" value="1"/>
</dbReference>
<evidence type="ECO:0000256" key="8">
    <source>
        <dbReference type="SAM" id="MobiDB-lite"/>
    </source>
</evidence>
<evidence type="ECO:0000259" key="9">
    <source>
        <dbReference type="PROSITE" id="PS51405"/>
    </source>
</evidence>
<evidence type="ECO:0000256" key="4">
    <source>
        <dbReference type="ARBA" id="ARBA00022723"/>
    </source>
</evidence>
<comment type="caution">
    <text evidence="10">The sequence shown here is derived from an EMBL/GenBank/DDBJ whole genome shotgun (WGS) entry which is preliminary data.</text>
</comment>
<dbReference type="InterPro" id="IPR000028">
    <property type="entry name" value="Chloroperoxidase"/>
</dbReference>
<keyword evidence="5" id="KW-0560">Oxidoreductase</keyword>
<accession>A0A1Y2CG26</accession>
<keyword evidence="4" id="KW-0479">Metal-binding</keyword>
<protein>
    <submittedName>
        <fullName evidence="10">Cloroperoxidase</fullName>
    </submittedName>
</protein>
<evidence type="ECO:0000256" key="3">
    <source>
        <dbReference type="ARBA" id="ARBA00022617"/>
    </source>
</evidence>
<dbReference type="Proteomes" id="UP000193642">
    <property type="component" value="Unassembled WGS sequence"/>
</dbReference>
<keyword evidence="2 10" id="KW-0575">Peroxidase</keyword>
<feature type="region of interest" description="Disordered" evidence="8">
    <location>
        <begin position="1"/>
        <end position="23"/>
    </location>
</feature>
<dbReference type="AlphaFoldDB" id="A0A1Y2CG26"/>
<dbReference type="EMBL" id="MCGO01000018">
    <property type="protein sequence ID" value="ORY45886.1"/>
    <property type="molecule type" value="Genomic_DNA"/>
</dbReference>
<dbReference type="Gene3D" id="1.10.489.10">
    <property type="entry name" value="Chloroperoxidase-like"/>
    <property type="match status" value="1"/>
</dbReference>
<dbReference type="InterPro" id="IPR036851">
    <property type="entry name" value="Chloroperoxidase-like_sf"/>
</dbReference>
<keyword evidence="6" id="KW-0408">Iron</keyword>
<dbReference type="OrthoDB" id="407298at2759"/>
<evidence type="ECO:0000313" key="11">
    <source>
        <dbReference type="Proteomes" id="UP000193642"/>
    </source>
</evidence>
<reference evidence="10 11" key="1">
    <citation type="submission" date="2016-07" db="EMBL/GenBank/DDBJ databases">
        <title>Pervasive Adenine N6-methylation of Active Genes in Fungi.</title>
        <authorList>
            <consortium name="DOE Joint Genome Institute"/>
            <person name="Mondo S.J."/>
            <person name="Dannebaum R.O."/>
            <person name="Kuo R.C."/>
            <person name="Labutti K."/>
            <person name="Haridas S."/>
            <person name="Kuo A."/>
            <person name="Salamov A."/>
            <person name="Ahrendt S.R."/>
            <person name="Lipzen A."/>
            <person name="Sullivan W."/>
            <person name="Andreopoulos W.B."/>
            <person name="Clum A."/>
            <person name="Lindquist E."/>
            <person name="Daum C."/>
            <person name="Ramamoorthy G.K."/>
            <person name="Gryganskyi A."/>
            <person name="Culley D."/>
            <person name="Magnuson J.K."/>
            <person name="James T.Y."/>
            <person name="O'Malley M.A."/>
            <person name="Stajich J.E."/>
            <person name="Spatafora J.W."/>
            <person name="Visel A."/>
            <person name="Grigoriev I.V."/>
        </authorList>
    </citation>
    <scope>NUCLEOTIDE SEQUENCE [LARGE SCALE GENOMIC DNA]</scope>
    <source>
        <strain evidence="10 11">JEL800</strain>
    </source>
</reference>
<evidence type="ECO:0000313" key="10">
    <source>
        <dbReference type="EMBL" id="ORY45886.1"/>
    </source>
</evidence>
<feature type="compositionally biased region" description="Polar residues" evidence="8">
    <location>
        <begin position="1"/>
        <end position="10"/>
    </location>
</feature>
<comment type="cofactor">
    <cofactor evidence="1">
        <name>heme b</name>
        <dbReference type="ChEBI" id="CHEBI:60344"/>
    </cofactor>
</comment>
<evidence type="ECO:0000256" key="5">
    <source>
        <dbReference type="ARBA" id="ARBA00023002"/>
    </source>
</evidence>
<evidence type="ECO:0000256" key="6">
    <source>
        <dbReference type="ARBA" id="ARBA00023004"/>
    </source>
</evidence>
<dbReference type="PANTHER" id="PTHR33577">
    <property type="entry name" value="STERIGMATOCYSTIN BIOSYNTHESIS PEROXIDASE STCC-RELATED"/>
    <property type="match status" value="1"/>
</dbReference>
<keyword evidence="11" id="KW-1185">Reference proteome</keyword>
<evidence type="ECO:0000256" key="2">
    <source>
        <dbReference type="ARBA" id="ARBA00022559"/>
    </source>
</evidence>
<dbReference type="STRING" id="329046.A0A1Y2CG26"/>
<feature type="domain" description="Heme haloperoxidase family profile" evidence="9">
    <location>
        <begin position="12"/>
        <end position="237"/>
    </location>
</feature>
<evidence type="ECO:0000256" key="1">
    <source>
        <dbReference type="ARBA" id="ARBA00001970"/>
    </source>
</evidence>
<dbReference type="Pfam" id="PF01328">
    <property type="entry name" value="Peroxidase_2"/>
    <property type="match status" value="1"/>
</dbReference>
<gene>
    <name evidence="10" type="ORF">BCR33DRAFT_849541</name>
</gene>
<comment type="similarity">
    <text evidence="7">Belongs to the chloroperoxidase family.</text>
</comment>
<dbReference type="PANTHER" id="PTHR33577:SF9">
    <property type="entry name" value="PEROXIDASE STCC"/>
    <property type="match status" value="1"/>
</dbReference>
<sequence>MSDTTFTGYGTNPGHFEAPKEGDLRSPCPALNALSNMGYLPRDGRNITKEMMSKAVQHLFGASDKMADGLIDGAYSLDTIHDGIGVRSEHQVTQDGKEFIDLSDLNKHNRIEHDSSLSRNDAHFGDAVAVQPELVKVLLSQAADGKYLHMGELLKYRKKRYSECKAKNPEFFYSLKKHFLVTGETCFMLLLMGDGYKVPVDVIETLFLEERIPESYKKPVHPVGPVAFAAKAAEINLRALFA</sequence>
<proteinExistence type="inferred from homology"/>